<dbReference type="PANTHER" id="PTHR11559">
    <property type="entry name" value="CARBOXYLESTERASE"/>
    <property type="match status" value="1"/>
</dbReference>
<dbReference type="GO" id="GO:0016787">
    <property type="term" value="F:hydrolase activity"/>
    <property type="evidence" value="ECO:0007669"/>
    <property type="project" value="UniProtKB-KW"/>
</dbReference>
<organism evidence="5 6">
    <name type="scientific">Sphingomonas crocodyli</name>
    <dbReference type="NCBI Taxonomy" id="1979270"/>
    <lineage>
        <taxon>Bacteria</taxon>
        <taxon>Pseudomonadati</taxon>
        <taxon>Pseudomonadota</taxon>
        <taxon>Alphaproteobacteria</taxon>
        <taxon>Sphingomonadales</taxon>
        <taxon>Sphingomonadaceae</taxon>
        <taxon>Sphingomonas</taxon>
    </lineage>
</organism>
<dbReference type="InterPro" id="IPR019826">
    <property type="entry name" value="Carboxylesterase_B_AS"/>
</dbReference>
<dbReference type="SUPFAM" id="SSF53474">
    <property type="entry name" value="alpha/beta-Hydrolases"/>
    <property type="match status" value="1"/>
</dbReference>
<dbReference type="Gene3D" id="3.40.50.1820">
    <property type="entry name" value="alpha/beta hydrolase"/>
    <property type="match status" value="1"/>
</dbReference>
<protein>
    <recommendedName>
        <fullName evidence="3">Carboxylic ester hydrolase</fullName>
        <ecNumber evidence="3">3.1.1.-</ecNumber>
    </recommendedName>
</protein>
<accession>A0A437M651</accession>
<sequence length="526" mass="57383">MHRDGSQRMTTIDRRTMIAALAATPIAAAHGARRGGDPVAITHYGRVRGTIECDVLAFRGVRYGADTAPRRFQPAIAPTPWRDIVDATAYGPAAPQTKAEERTSEDCLFLNVWTPALDAGKRPVMVYFHGGAHAHGSGSDPLYDGANLVRRGDVVVVTVNHRLAGLGYAYLAELGGPAESGNVGNLDLILALQWVRDNIANFGGDPGRVMIFGQSGGGAKVVTLMAMAQARPLFHSAATMSGQHVTAAGPIHATRRARAWMEKAGAANVGELARLPVERLVEAMAMTDPIEQKGEISFFSVVDHRVLFRHPFFPDAPREAKDIPLIIGNTHDETGLFITSMLKRGDTTWENLPERLGQEMTKDISPTYVAERYRALYPDRSPTQILLAATTAGRSWPGHLIQAEERAKLGSPTWMYQLDFPSPEAGGVLGAFHTLDIPLVFDNVDAKGSMTGMSAEARALAGRIADSFIALARTGDPNNRSIPHWPRFELEHRPTMIFDREVRIENDPRREERLLFAPVPYIKPGG</sequence>
<gene>
    <name evidence="5" type="ORF">EOD43_04470</name>
</gene>
<reference evidence="5 6" key="1">
    <citation type="submission" date="2019-01" db="EMBL/GenBank/DDBJ databases">
        <authorList>
            <person name="Chen W.-M."/>
        </authorList>
    </citation>
    <scope>NUCLEOTIDE SEQUENCE [LARGE SCALE GENOMIC DNA]</scope>
    <source>
        <strain evidence="5 6">CCP-7</strain>
    </source>
</reference>
<evidence type="ECO:0000313" key="5">
    <source>
        <dbReference type="EMBL" id="RVT93152.1"/>
    </source>
</evidence>
<evidence type="ECO:0000259" key="4">
    <source>
        <dbReference type="Pfam" id="PF00135"/>
    </source>
</evidence>
<evidence type="ECO:0000256" key="2">
    <source>
        <dbReference type="ARBA" id="ARBA00022801"/>
    </source>
</evidence>
<dbReference type="InterPro" id="IPR002018">
    <property type="entry name" value="CarbesteraseB"/>
</dbReference>
<name>A0A437M651_9SPHN</name>
<dbReference type="Pfam" id="PF00135">
    <property type="entry name" value="COesterase"/>
    <property type="match status" value="1"/>
</dbReference>
<dbReference type="InterPro" id="IPR019819">
    <property type="entry name" value="Carboxylesterase_B_CS"/>
</dbReference>
<keyword evidence="6" id="KW-1185">Reference proteome</keyword>
<evidence type="ECO:0000256" key="1">
    <source>
        <dbReference type="ARBA" id="ARBA00005964"/>
    </source>
</evidence>
<proteinExistence type="inferred from homology"/>
<dbReference type="InterPro" id="IPR050309">
    <property type="entry name" value="Type-B_Carboxylest/Lipase"/>
</dbReference>
<dbReference type="InterPro" id="IPR029058">
    <property type="entry name" value="AB_hydrolase_fold"/>
</dbReference>
<evidence type="ECO:0000256" key="3">
    <source>
        <dbReference type="RuleBase" id="RU361235"/>
    </source>
</evidence>
<evidence type="ECO:0000313" key="6">
    <source>
        <dbReference type="Proteomes" id="UP000282971"/>
    </source>
</evidence>
<dbReference type="Proteomes" id="UP000282971">
    <property type="component" value="Unassembled WGS sequence"/>
</dbReference>
<dbReference type="PROSITE" id="PS00122">
    <property type="entry name" value="CARBOXYLESTERASE_B_1"/>
    <property type="match status" value="1"/>
</dbReference>
<dbReference type="PROSITE" id="PS00941">
    <property type="entry name" value="CARBOXYLESTERASE_B_2"/>
    <property type="match status" value="1"/>
</dbReference>
<feature type="domain" description="Carboxylesterase type B" evidence="4">
    <location>
        <begin position="38"/>
        <end position="511"/>
    </location>
</feature>
<dbReference type="EMBL" id="SACN01000001">
    <property type="protein sequence ID" value="RVT93152.1"/>
    <property type="molecule type" value="Genomic_DNA"/>
</dbReference>
<comment type="caution">
    <text evidence="5">The sequence shown here is derived from an EMBL/GenBank/DDBJ whole genome shotgun (WGS) entry which is preliminary data.</text>
</comment>
<dbReference type="AlphaFoldDB" id="A0A437M651"/>
<dbReference type="EC" id="3.1.1.-" evidence="3"/>
<comment type="similarity">
    <text evidence="1 3">Belongs to the type-B carboxylesterase/lipase family.</text>
</comment>
<keyword evidence="2 3" id="KW-0378">Hydrolase</keyword>
<dbReference type="OrthoDB" id="9775851at2"/>